<evidence type="ECO:0000256" key="1">
    <source>
        <dbReference type="SAM" id="MobiDB-lite"/>
    </source>
</evidence>
<evidence type="ECO:0000313" key="3">
    <source>
        <dbReference type="Proteomes" id="UP000016932"/>
    </source>
</evidence>
<evidence type="ECO:0000313" key="2">
    <source>
        <dbReference type="EMBL" id="EME84408.1"/>
    </source>
</evidence>
<accession>M3B4W1</accession>
<dbReference type="GeneID" id="19332985"/>
<dbReference type="AlphaFoldDB" id="M3B4W1"/>
<dbReference type="RefSeq" id="XP_007925032.1">
    <property type="nucleotide sequence ID" value="XM_007926841.1"/>
</dbReference>
<dbReference type="HOGENOM" id="CLU_1807056_0_0_1"/>
<protein>
    <submittedName>
        <fullName evidence="2">Uncharacterized protein</fullName>
    </submittedName>
</protein>
<dbReference type="EMBL" id="KB446557">
    <property type="protein sequence ID" value="EME84408.1"/>
    <property type="molecule type" value="Genomic_DNA"/>
</dbReference>
<dbReference type="KEGG" id="pfj:MYCFIDRAFT_173408"/>
<gene>
    <name evidence="2" type="ORF">MYCFIDRAFT_173408</name>
</gene>
<keyword evidence="3" id="KW-1185">Reference proteome</keyword>
<name>M3B4W1_PSEFD</name>
<proteinExistence type="predicted"/>
<organism evidence="2 3">
    <name type="scientific">Pseudocercospora fijiensis (strain CIRAD86)</name>
    <name type="common">Black leaf streak disease fungus</name>
    <name type="synonym">Mycosphaerella fijiensis</name>
    <dbReference type="NCBI Taxonomy" id="383855"/>
    <lineage>
        <taxon>Eukaryota</taxon>
        <taxon>Fungi</taxon>
        <taxon>Dikarya</taxon>
        <taxon>Ascomycota</taxon>
        <taxon>Pezizomycotina</taxon>
        <taxon>Dothideomycetes</taxon>
        <taxon>Dothideomycetidae</taxon>
        <taxon>Mycosphaerellales</taxon>
        <taxon>Mycosphaerellaceae</taxon>
        <taxon>Pseudocercospora</taxon>
    </lineage>
</organism>
<dbReference type="VEuPathDB" id="FungiDB:MYCFIDRAFT_173408"/>
<reference evidence="2 3" key="1">
    <citation type="journal article" date="2012" name="PLoS Pathog.">
        <title>Diverse lifestyles and strategies of plant pathogenesis encoded in the genomes of eighteen Dothideomycetes fungi.</title>
        <authorList>
            <person name="Ohm R.A."/>
            <person name="Feau N."/>
            <person name="Henrissat B."/>
            <person name="Schoch C.L."/>
            <person name="Horwitz B.A."/>
            <person name="Barry K.W."/>
            <person name="Condon B.J."/>
            <person name="Copeland A.C."/>
            <person name="Dhillon B."/>
            <person name="Glaser F."/>
            <person name="Hesse C.N."/>
            <person name="Kosti I."/>
            <person name="LaButti K."/>
            <person name="Lindquist E.A."/>
            <person name="Lucas S."/>
            <person name="Salamov A.A."/>
            <person name="Bradshaw R.E."/>
            <person name="Ciuffetti L."/>
            <person name="Hamelin R.C."/>
            <person name="Kema G.H.J."/>
            <person name="Lawrence C."/>
            <person name="Scott J.A."/>
            <person name="Spatafora J.W."/>
            <person name="Turgeon B.G."/>
            <person name="de Wit P.J.G.M."/>
            <person name="Zhong S."/>
            <person name="Goodwin S.B."/>
            <person name="Grigoriev I.V."/>
        </authorList>
    </citation>
    <scope>NUCLEOTIDE SEQUENCE [LARGE SCALE GENOMIC DNA]</scope>
    <source>
        <strain evidence="2 3">CIRAD86</strain>
    </source>
</reference>
<sequence length="143" mass="15690">MIMADEERDDDHRQALQRRRMHLLAAPAQCEGARALQQCDAPSAVAGRHGPPCLKMTAVVDLEKAKFGGASDVGTRLEESRRTTPKAEVVSKQAGERPEQQQQQQQHSTTVAAAFAALHCAFLHLVDTLYIIGRGDYAGRLEE</sequence>
<dbReference type="Proteomes" id="UP000016932">
    <property type="component" value="Unassembled WGS sequence"/>
</dbReference>
<feature type="region of interest" description="Disordered" evidence="1">
    <location>
        <begin position="71"/>
        <end position="107"/>
    </location>
</feature>